<protein>
    <recommendedName>
        <fullName evidence="4">Integrase zinc-binding domain-containing protein</fullName>
    </recommendedName>
</protein>
<dbReference type="OrthoDB" id="10534079at2759"/>
<feature type="region of interest" description="Disordered" evidence="1">
    <location>
        <begin position="350"/>
        <end position="381"/>
    </location>
</feature>
<organism evidence="2 3">
    <name type="scientific">Mytilus edulis</name>
    <name type="common">Blue mussel</name>
    <dbReference type="NCBI Taxonomy" id="6550"/>
    <lineage>
        <taxon>Eukaryota</taxon>
        <taxon>Metazoa</taxon>
        <taxon>Spiralia</taxon>
        <taxon>Lophotrochozoa</taxon>
        <taxon>Mollusca</taxon>
        <taxon>Bivalvia</taxon>
        <taxon>Autobranchia</taxon>
        <taxon>Pteriomorphia</taxon>
        <taxon>Mytilida</taxon>
        <taxon>Mytiloidea</taxon>
        <taxon>Mytilidae</taxon>
        <taxon>Mytilinae</taxon>
        <taxon>Mytilus</taxon>
    </lineage>
</organism>
<dbReference type="AlphaFoldDB" id="A0A8S3UIH6"/>
<evidence type="ECO:0008006" key="4">
    <source>
        <dbReference type="Google" id="ProtNLM"/>
    </source>
</evidence>
<evidence type="ECO:0000313" key="3">
    <source>
        <dbReference type="Proteomes" id="UP000683360"/>
    </source>
</evidence>
<reference evidence="2" key="1">
    <citation type="submission" date="2021-03" db="EMBL/GenBank/DDBJ databases">
        <authorList>
            <person name="Bekaert M."/>
        </authorList>
    </citation>
    <scope>NUCLEOTIDE SEQUENCE</scope>
</reference>
<proteinExistence type="predicted"/>
<keyword evidence="3" id="KW-1185">Reference proteome</keyword>
<evidence type="ECO:0000313" key="2">
    <source>
        <dbReference type="EMBL" id="CAG2241032.1"/>
    </source>
</evidence>
<dbReference type="EMBL" id="CAJPWZ010002579">
    <property type="protein sequence ID" value="CAG2241032.1"/>
    <property type="molecule type" value="Genomic_DNA"/>
</dbReference>
<evidence type="ECO:0000256" key="1">
    <source>
        <dbReference type="SAM" id="MobiDB-lite"/>
    </source>
</evidence>
<dbReference type="FunFam" id="1.10.340.70:FF:000001">
    <property type="entry name" value="Retrovirus-related Pol polyprotein from transposon gypsy-like Protein"/>
    <property type="match status" value="1"/>
</dbReference>
<accession>A0A8S3UIH6</accession>
<sequence length="381" mass="44935">MIQPVIEDSRKFMVAQTLVDPFMKNIPVRLINLDSEPIRLKKNYLLGELHPVDYIENMFELENERVNTLTSKQSKMCKTHELSKENFTLSETIEKANIPEKWESEIKICKINELNGKQKKKAENQLLPEHLKDLYERSSKDIEICNHSTNSSEDTCKACEQINEQWKSFKTEVDDVKELNYKVTVRAVVTRSQEQSDWLAKYSVKEMQAFQKEDQDLKYLHQWKKEGKIPERELCASLSPATRRYWLNWENIELIDGIVYQKWINAKSKLNHLQLIVPQILKKDILILSHNTPYSGHMGVKKTIEKMKTRKNSSRIMMRKSPSVRMEVAFGTLSFERDEQIAGLKNKIKEMEEKHREDNRSMEETTRSKLKNWRKDSNLNA</sequence>
<gene>
    <name evidence="2" type="ORF">MEDL_53329</name>
</gene>
<dbReference type="Proteomes" id="UP000683360">
    <property type="component" value="Unassembled WGS sequence"/>
</dbReference>
<comment type="caution">
    <text evidence="2">The sequence shown here is derived from an EMBL/GenBank/DDBJ whole genome shotgun (WGS) entry which is preliminary data.</text>
</comment>
<name>A0A8S3UIH6_MYTED</name>